<accession>A0ACC8XDS5</accession>
<name>A0ACC8XDS5_9FIRM</name>
<reference evidence="1" key="1">
    <citation type="submission" date="2016-08" db="EMBL/GenBank/DDBJ databases">
        <authorList>
            <person name="Ngugi D.K."/>
            <person name="Miyake S."/>
            <person name="Stingl U."/>
        </authorList>
    </citation>
    <scope>NUCLEOTIDE SEQUENCE</scope>
    <source>
        <strain evidence="1">SCG-B11WGA-EpuloA1</strain>
    </source>
</reference>
<proteinExistence type="predicted"/>
<comment type="caution">
    <text evidence="1">The sequence shown here is derived from an EMBL/GenBank/DDBJ whole genome shotgun (WGS) entry which is preliminary data.</text>
</comment>
<sequence length="104" mass="12033">MNYNEGELDISLEDMYKLEHTSYILLDIRSSISFNLSNIEGSINIPKDKIDNRINELLKDKLIIVYCTIGIFAKDVTKKLRKHGYEASNLTNGYSGWLVKKFKE</sequence>
<dbReference type="Proteomes" id="UP000188605">
    <property type="component" value="Unassembled WGS sequence"/>
</dbReference>
<protein>
    <submittedName>
        <fullName evidence="1">Uncharacterized protein</fullName>
    </submittedName>
</protein>
<evidence type="ECO:0000313" key="2">
    <source>
        <dbReference type="Proteomes" id="UP000188605"/>
    </source>
</evidence>
<keyword evidence="2" id="KW-1185">Reference proteome</keyword>
<gene>
    <name evidence="1" type="ORF">AN396_04465</name>
</gene>
<dbReference type="EMBL" id="LJDB01000043">
    <property type="protein sequence ID" value="ONI41019.1"/>
    <property type="molecule type" value="Genomic_DNA"/>
</dbReference>
<evidence type="ECO:0000313" key="1">
    <source>
        <dbReference type="EMBL" id="ONI41019.1"/>
    </source>
</evidence>
<organism evidence="1 2">
    <name type="scientific">Candidatus Epulonipiscium fishelsonii</name>
    <dbReference type="NCBI Taxonomy" id="77094"/>
    <lineage>
        <taxon>Bacteria</taxon>
        <taxon>Bacillati</taxon>
        <taxon>Bacillota</taxon>
        <taxon>Clostridia</taxon>
        <taxon>Lachnospirales</taxon>
        <taxon>Lachnospiraceae</taxon>
        <taxon>Candidatus Epulonipiscium</taxon>
    </lineage>
</organism>